<sequence length="562" mass="54933">MSQDQQAWPNRLEGLTAGMDANGSSFQASFSPLTSGLKRQPSGPSNGWVSFDDDGGSTGFAAGAPAIPAAPPVVAPTANQMPIFPGPGVSGAPHLVRPPGPAAPLPAATLASLTPFSSASPTPGPQNFSPLTSSAAKSTFPTFASLAGPSPPPAAAKSLFGSAPHVEPDGVAVHRLMRPPSATAARPGTAAAPSAASSSSTAPSSAASGVAALQGPSSNPFAASANPQGATAAARSLDPFADLALKPHLPRPPPMAAARGQQGATAAGPGPVTGVGAGAPPGIGSTTLPPAWAPPVDSAALSQPAAPVAGMEARVAASPGGYQGAFDVAHLQGLTSPARAGVAGTGGTAPATLSPAPQTQPQPPTYTAAVDISAAHCPSPPPYAEALALPSEAQPAPSAAPPYSEALSMPHARGPPAPPPPPPAYEQAAAMPSAQGRLADPFAGATPAPGGTPSWATFDDHHASQHAGVGTAAATAAAPPALQQPLATPQLQPQLQTQAPQPPSQQPPQPPLPSQVCVEVRLPPLKPKEAAWPKRLAAGMGCAFAAPGGDSVAALQWCLHPG</sequence>
<reference evidence="2 3" key="1">
    <citation type="journal article" date="2021" name="Sci. Rep.">
        <title>Genome sequencing of the multicellular alga Astrephomene provides insights into convergent evolution of germ-soma differentiation.</title>
        <authorList>
            <person name="Yamashita S."/>
            <person name="Yamamoto K."/>
            <person name="Matsuzaki R."/>
            <person name="Suzuki S."/>
            <person name="Yamaguchi H."/>
            <person name="Hirooka S."/>
            <person name="Minakuchi Y."/>
            <person name="Miyagishima S."/>
            <person name="Kawachi M."/>
            <person name="Toyoda A."/>
            <person name="Nozaki H."/>
        </authorList>
    </citation>
    <scope>NUCLEOTIDE SEQUENCE [LARGE SCALE GENOMIC DNA]</scope>
    <source>
        <strain evidence="2 3">NIES-4017</strain>
    </source>
</reference>
<accession>A0AAD3HKF7</accession>
<feature type="compositionally biased region" description="Low complexity" evidence="1">
    <location>
        <begin position="339"/>
        <end position="357"/>
    </location>
</feature>
<feature type="region of interest" description="Disordered" evidence="1">
    <location>
        <begin position="244"/>
        <end position="287"/>
    </location>
</feature>
<feature type="compositionally biased region" description="Pro residues" evidence="1">
    <location>
        <begin position="413"/>
        <end position="424"/>
    </location>
</feature>
<feature type="region of interest" description="Disordered" evidence="1">
    <location>
        <begin position="391"/>
        <end position="518"/>
    </location>
</feature>
<dbReference type="Proteomes" id="UP001054857">
    <property type="component" value="Unassembled WGS sequence"/>
</dbReference>
<name>A0AAD3HKF7_9CHLO</name>
<proteinExistence type="predicted"/>
<feature type="region of interest" description="Disordered" evidence="1">
    <location>
        <begin position="339"/>
        <end position="365"/>
    </location>
</feature>
<feature type="compositionally biased region" description="Gly residues" evidence="1">
    <location>
        <begin position="271"/>
        <end position="281"/>
    </location>
</feature>
<evidence type="ECO:0000313" key="3">
    <source>
        <dbReference type="Proteomes" id="UP001054857"/>
    </source>
</evidence>
<feature type="compositionally biased region" description="Polar residues" evidence="1">
    <location>
        <begin position="22"/>
        <end position="34"/>
    </location>
</feature>
<protein>
    <submittedName>
        <fullName evidence="2">Uncharacterized protein</fullName>
    </submittedName>
</protein>
<keyword evidence="3" id="KW-1185">Reference proteome</keyword>
<dbReference type="EMBL" id="BMAR01000006">
    <property type="protein sequence ID" value="GFR43881.1"/>
    <property type="molecule type" value="Genomic_DNA"/>
</dbReference>
<evidence type="ECO:0000313" key="2">
    <source>
        <dbReference type="EMBL" id="GFR43881.1"/>
    </source>
</evidence>
<feature type="compositionally biased region" description="Low complexity" evidence="1">
    <location>
        <begin position="256"/>
        <end position="270"/>
    </location>
</feature>
<feature type="non-terminal residue" evidence="2">
    <location>
        <position position="562"/>
    </location>
</feature>
<feature type="region of interest" description="Disordered" evidence="1">
    <location>
        <begin position="182"/>
        <end position="212"/>
    </location>
</feature>
<comment type="caution">
    <text evidence="2">The sequence shown here is derived from an EMBL/GenBank/DDBJ whole genome shotgun (WGS) entry which is preliminary data.</text>
</comment>
<feature type="compositionally biased region" description="Low complexity" evidence="1">
    <location>
        <begin position="471"/>
        <end position="499"/>
    </location>
</feature>
<feature type="compositionally biased region" description="Low complexity" evidence="1">
    <location>
        <begin position="391"/>
        <end position="412"/>
    </location>
</feature>
<dbReference type="AlphaFoldDB" id="A0AAD3HKF7"/>
<organism evidence="2 3">
    <name type="scientific">Astrephomene gubernaculifera</name>
    <dbReference type="NCBI Taxonomy" id="47775"/>
    <lineage>
        <taxon>Eukaryota</taxon>
        <taxon>Viridiplantae</taxon>
        <taxon>Chlorophyta</taxon>
        <taxon>core chlorophytes</taxon>
        <taxon>Chlorophyceae</taxon>
        <taxon>CS clade</taxon>
        <taxon>Chlamydomonadales</taxon>
        <taxon>Astrephomenaceae</taxon>
        <taxon>Astrephomene</taxon>
    </lineage>
</organism>
<evidence type="ECO:0000256" key="1">
    <source>
        <dbReference type="SAM" id="MobiDB-lite"/>
    </source>
</evidence>
<feature type="compositionally biased region" description="Pro residues" evidence="1">
    <location>
        <begin position="500"/>
        <end position="513"/>
    </location>
</feature>
<gene>
    <name evidence="2" type="ORF">Agub_g5010</name>
</gene>
<feature type="region of interest" description="Disordered" evidence="1">
    <location>
        <begin position="1"/>
        <end position="54"/>
    </location>
</feature>